<feature type="transmembrane region" description="Helical" evidence="7">
    <location>
        <begin position="161"/>
        <end position="187"/>
    </location>
</feature>
<dbReference type="PROSITE" id="PS50928">
    <property type="entry name" value="ABC_TM1"/>
    <property type="match status" value="1"/>
</dbReference>
<feature type="transmembrane region" description="Helical" evidence="7">
    <location>
        <begin position="208"/>
        <end position="233"/>
    </location>
</feature>
<dbReference type="Pfam" id="PF00528">
    <property type="entry name" value="BPD_transp_1"/>
    <property type="match status" value="1"/>
</dbReference>
<feature type="transmembrane region" description="Helical" evidence="7">
    <location>
        <begin position="115"/>
        <end position="135"/>
    </location>
</feature>
<dbReference type="InterPro" id="IPR051393">
    <property type="entry name" value="ABC_transporter_permease"/>
</dbReference>
<feature type="domain" description="ABC transmembrane type-1" evidence="8">
    <location>
        <begin position="77"/>
        <end position="289"/>
    </location>
</feature>
<dbReference type="InterPro" id="IPR035906">
    <property type="entry name" value="MetI-like_sf"/>
</dbReference>
<name>A0ABX1XYY3_9BACL</name>
<keyword evidence="6 7" id="KW-0472">Membrane</keyword>
<evidence type="ECO:0000256" key="1">
    <source>
        <dbReference type="ARBA" id="ARBA00004651"/>
    </source>
</evidence>
<evidence type="ECO:0000256" key="6">
    <source>
        <dbReference type="ARBA" id="ARBA00023136"/>
    </source>
</evidence>
<evidence type="ECO:0000313" key="10">
    <source>
        <dbReference type="Proteomes" id="UP000616779"/>
    </source>
</evidence>
<evidence type="ECO:0000256" key="2">
    <source>
        <dbReference type="ARBA" id="ARBA00022448"/>
    </source>
</evidence>
<accession>A0ABX1XYY3</accession>
<dbReference type="Gene3D" id="1.10.3720.10">
    <property type="entry name" value="MetI-like"/>
    <property type="match status" value="1"/>
</dbReference>
<keyword evidence="10" id="KW-1185">Reference proteome</keyword>
<dbReference type="RefSeq" id="WP_171644274.1">
    <property type="nucleotide sequence ID" value="NZ_WHOA01000110.1"/>
</dbReference>
<keyword evidence="2 7" id="KW-0813">Transport</keyword>
<organism evidence="9 10">
    <name type="scientific">Paenibacillus phytorum</name>
    <dbReference type="NCBI Taxonomy" id="2654977"/>
    <lineage>
        <taxon>Bacteria</taxon>
        <taxon>Bacillati</taxon>
        <taxon>Bacillota</taxon>
        <taxon>Bacilli</taxon>
        <taxon>Bacillales</taxon>
        <taxon>Paenibacillaceae</taxon>
        <taxon>Paenibacillus</taxon>
    </lineage>
</organism>
<dbReference type="PANTHER" id="PTHR30193:SF37">
    <property type="entry name" value="INNER MEMBRANE ABC TRANSPORTER PERMEASE PROTEIN YCJO"/>
    <property type="match status" value="1"/>
</dbReference>
<evidence type="ECO:0000256" key="7">
    <source>
        <dbReference type="RuleBase" id="RU363032"/>
    </source>
</evidence>
<keyword evidence="5 7" id="KW-1133">Transmembrane helix</keyword>
<reference evidence="9 10" key="1">
    <citation type="submission" date="2019-10" db="EMBL/GenBank/DDBJ databases">
        <title>Description of Paenibacillus terrestris sp. nov.</title>
        <authorList>
            <person name="Carlier A."/>
            <person name="Qi S."/>
        </authorList>
    </citation>
    <scope>NUCLEOTIDE SEQUENCE [LARGE SCALE GENOMIC DNA]</scope>
    <source>
        <strain evidence="9 10">LMG 31458</strain>
    </source>
</reference>
<proteinExistence type="inferred from homology"/>
<feature type="transmembrane region" description="Helical" evidence="7">
    <location>
        <begin position="81"/>
        <end position="103"/>
    </location>
</feature>
<keyword evidence="4 7" id="KW-0812">Transmembrane</keyword>
<keyword evidence="3" id="KW-1003">Cell membrane</keyword>
<sequence length="298" mass="33798">MESTIRPKLRRSKSTNKGIVYAAIVPTILFFATFFYYPFFTNIVWMFTDYNFLNHPKFVGLKNILKFIHDQNAWHALRNTALITIISTPLTLCVSLGIAMAVFYMKLGKSVIRGAVFTTYIVSTIVASIIFKVWFNDELGYINGILTSMGIHRVPWLTDPFWAMAAIIVLCVWLQMGYFMVVFLAGLSNVDSQLFEAGVIDGANKRQLFFHITLPQLMPVIIFSSIIVVATFLKTYPQVAILTNGGPYRSTETILMYMFDQGFQSRNVGYASVIGIVIFMITMVVSLLQLKLTKFFSE</sequence>
<dbReference type="Proteomes" id="UP000616779">
    <property type="component" value="Unassembled WGS sequence"/>
</dbReference>
<dbReference type="SUPFAM" id="SSF161098">
    <property type="entry name" value="MetI-like"/>
    <property type="match status" value="1"/>
</dbReference>
<dbReference type="InterPro" id="IPR000515">
    <property type="entry name" value="MetI-like"/>
</dbReference>
<gene>
    <name evidence="9" type="ORF">GC098_16480</name>
</gene>
<evidence type="ECO:0000259" key="8">
    <source>
        <dbReference type="PROSITE" id="PS50928"/>
    </source>
</evidence>
<protein>
    <submittedName>
        <fullName evidence="9">ABC transporter permease subunit</fullName>
    </submittedName>
</protein>
<evidence type="ECO:0000256" key="3">
    <source>
        <dbReference type="ARBA" id="ARBA00022475"/>
    </source>
</evidence>
<dbReference type="CDD" id="cd06261">
    <property type="entry name" value="TM_PBP2"/>
    <property type="match status" value="1"/>
</dbReference>
<dbReference type="EMBL" id="WHOA01000110">
    <property type="protein sequence ID" value="NOU72998.1"/>
    <property type="molecule type" value="Genomic_DNA"/>
</dbReference>
<evidence type="ECO:0000256" key="4">
    <source>
        <dbReference type="ARBA" id="ARBA00022692"/>
    </source>
</evidence>
<evidence type="ECO:0000256" key="5">
    <source>
        <dbReference type="ARBA" id="ARBA00022989"/>
    </source>
</evidence>
<feature type="transmembrane region" description="Helical" evidence="7">
    <location>
        <begin position="20"/>
        <end position="39"/>
    </location>
</feature>
<comment type="subcellular location">
    <subcellularLocation>
        <location evidence="1 7">Cell membrane</location>
        <topology evidence="1 7">Multi-pass membrane protein</topology>
    </subcellularLocation>
</comment>
<comment type="similarity">
    <text evidence="7">Belongs to the binding-protein-dependent transport system permease family.</text>
</comment>
<dbReference type="PANTHER" id="PTHR30193">
    <property type="entry name" value="ABC TRANSPORTER PERMEASE PROTEIN"/>
    <property type="match status" value="1"/>
</dbReference>
<feature type="transmembrane region" description="Helical" evidence="7">
    <location>
        <begin position="268"/>
        <end position="288"/>
    </location>
</feature>
<evidence type="ECO:0000313" key="9">
    <source>
        <dbReference type="EMBL" id="NOU72998.1"/>
    </source>
</evidence>
<comment type="caution">
    <text evidence="9">The sequence shown here is derived from an EMBL/GenBank/DDBJ whole genome shotgun (WGS) entry which is preliminary data.</text>
</comment>